<reference evidence="4 5" key="1">
    <citation type="submission" date="2018-05" db="EMBL/GenBank/DDBJ databases">
        <title>Brumimicrobium oceani sp. nov., isolated from coastal sediment.</title>
        <authorList>
            <person name="Kou Y."/>
        </authorList>
    </citation>
    <scope>NUCLEOTIDE SEQUENCE [LARGE SCALE GENOMIC DNA]</scope>
    <source>
        <strain evidence="4 5">C305</strain>
    </source>
</reference>
<evidence type="ECO:0000313" key="4">
    <source>
        <dbReference type="EMBL" id="PWH86894.1"/>
    </source>
</evidence>
<dbReference type="OrthoDB" id="605930at2"/>
<feature type="domain" description="AMP-dependent synthetase/ligase" evidence="3">
    <location>
        <begin position="34"/>
        <end position="423"/>
    </location>
</feature>
<evidence type="ECO:0000256" key="1">
    <source>
        <dbReference type="ARBA" id="ARBA00022741"/>
    </source>
</evidence>
<organism evidence="4 5">
    <name type="scientific">Brumimicrobium oceani</name>
    <dbReference type="NCBI Taxonomy" id="2100725"/>
    <lineage>
        <taxon>Bacteria</taxon>
        <taxon>Pseudomonadati</taxon>
        <taxon>Bacteroidota</taxon>
        <taxon>Flavobacteriia</taxon>
        <taxon>Flavobacteriales</taxon>
        <taxon>Crocinitomicaceae</taxon>
        <taxon>Brumimicrobium</taxon>
    </lineage>
</organism>
<proteinExistence type="predicted"/>
<evidence type="ECO:0000259" key="3">
    <source>
        <dbReference type="Pfam" id="PF00501"/>
    </source>
</evidence>
<dbReference type="InterPro" id="IPR020845">
    <property type="entry name" value="AMP-binding_CS"/>
</dbReference>
<protein>
    <submittedName>
        <fullName evidence="4">Long-chain fatty acid--CoA ligase</fullName>
    </submittedName>
</protein>
<dbReference type="InterPro" id="IPR042099">
    <property type="entry name" value="ANL_N_sf"/>
</dbReference>
<dbReference type="Gene3D" id="3.40.50.12780">
    <property type="entry name" value="N-terminal domain of ligase-like"/>
    <property type="match status" value="1"/>
</dbReference>
<name>A0A2U2XGH3_9FLAO</name>
<reference evidence="4 5" key="2">
    <citation type="submission" date="2018-05" db="EMBL/GenBank/DDBJ databases">
        <authorList>
            <person name="Lanie J.A."/>
            <person name="Ng W.-L."/>
            <person name="Kazmierczak K.M."/>
            <person name="Andrzejewski T.M."/>
            <person name="Davidsen T.M."/>
            <person name="Wayne K.J."/>
            <person name="Tettelin H."/>
            <person name="Glass J.I."/>
            <person name="Rusch D."/>
            <person name="Podicherti R."/>
            <person name="Tsui H.-C.T."/>
            <person name="Winkler M.E."/>
        </authorList>
    </citation>
    <scope>NUCLEOTIDE SEQUENCE [LARGE SCALE GENOMIC DNA]</scope>
    <source>
        <strain evidence="4 5">C305</strain>
    </source>
</reference>
<comment type="caution">
    <text evidence="4">The sequence shown here is derived from an EMBL/GenBank/DDBJ whole genome shotgun (WGS) entry which is preliminary data.</text>
</comment>
<dbReference type="Proteomes" id="UP000245370">
    <property type="component" value="Unassembled WGS sequence"/>
</dbReference>
<dbReference type="GO" id="GO:0004467">
    <property type="term" value="F:long-chain fatty acid-CoA ligase activity"/>
    <property type="evidence" value="ECO:0007669"/>
    <property type="project" value="TreeGrafter"/>
</dbReference>
<evidence type="ECO:0000313" key="5">
    <source>
        <dbReference type="Proteomes" id="UP000245370"/>
    </source>
</evidence>
<dbReference type="PANTHER" id="PTHR43272">
    <property type="entry name" value="LONG-CHAIN-FATTY-ACID--COA LIGASE"/>
    <property type="match status" value="1"/>
</dbReference>
<dbReference type="CDD" id="cd05907">
    <property type="entry name" value="VL_LC_FACS_like"/>
    <property type="match status" value="1"/>
</dbReference>
<dbReference type="PROSITE" id="PS00455">
    <property type="entry name" value="AMP_BINDING"/>
    <property type="match status" value="1"/>
</dbReference>
<dbReference type="AlphaFoldDB" id="A0A2U2XGH3"/>
<dbReference type="GO" id="GO:0016020">
    <property type="term" value="C:membrane"/>
    <property type="evidence" value="ECO:0007669"/>
    <property type="project" value="TreeGrafter"/>
</dbReference>
<dbReference type="SUPFAM" id="SSF56801">
    <property type="entry name" value="Acetyl-CoA synthetase-like"/>
    <property type="match status" value="1"/>
</dbReference>
<keyword evidence="2" id="KW-0067">ATP-binding</keyword>
<gene>
    <name evidence="4" type="ORF">DIT68_01140</name>
</gene>
<dbReference type="Pfam" id="PF00501">
    <property type="entry name" value="AMP-binding"/>
    <property type="match status" value="1"/>
</dbReference>
<keyword evidence="1" id="KW-0547">Nucleotide-binding</keyword>
<keyword evidence="4" id="KW-0436">Ligase</keyword>
<dbReference type="RefSeq" id="WP_109357972.1">
    <property type="nucleotide sequence ID" value="NZ_QFRJ01000001.1"/>
</dbReference>
<sequence>MTIEKPDNLVELFESATEKFANNRLFGTKDIKSGEFNWITYSDVKKRVNNFRSALASLNIQKGDAVGIISGNRVEWAVAAFASYGLVARFVPMYESENQSTWEYIIKDAAVKFLLVSSPAIYEEIKHLKNEIETLEHIYVIDTTGEQSMKYLEALGEKENVPSIIPNVSDIAALIYTSGTTSDPKGVLLTHGNFASNARAGYRRYKNELDENAVSLSILPWAHSYGQTAELYNWLYFGGAIGFMQNMDTLADDFVKVKPTFLIAVPRVFNKIYAGIHQKMEDEGGFKLKLFNKTLKAAREYRLKEGKVGLGTKLMYGIGNKLVLSKIRERFGGQLKGSITGSAQMNNEVTYFFADIGVDVYNCYGLSETSPAITMNSPESNKIGSVGSALEFIDIRIDKSMVDDDSEDGEIQVKGPNLMVGYHNKPQETKEVFTEDGWLRTGDRGKLDKDGFLYVTGRFKEQYKLENGKYVFPSAIEEDIVLLPYVEAAMIYGEGRPFNVCIVVPDQAVLRKTAQFLDVKTDVTKLIHLPNVQEFMAKEIRKSLKEKYGGYEIPKQFIFTEEAFTVENGLLTQTLKLKRRLVIERYKDQIEALYN</sequence>
<dbReference type="PANTHER" id="PTHR43272:SF33">
    <property type="entry name" value="AMP-BINDING DOMAIN-CONTAINING PROTEIN-RELATED"/>
    <property type="match status" value="1"/>
</dbReference>
<keyword evidence="5" id="KW-1185">Reference proteome</keyword>
<dbReference type="InterPro" id="IPR000873">
    <property type="entry name" value="AMP-dep_synth/lig_dom"/>
</dbReference>
<dbReference type="Pfam" id="PF23562">
    <property type="entry name" value="AMP-binding_C_3"/>
    <property type="match status" value="1"/>
</dbReference>
<accession>A0A2U2XGH3</accession>
<dbReference type="EMBL" id="QFRJ01000001">
    <property type="protein sequence ID" value="PWH86894.1"/>
    <property type="molecule type" value="Genomic_DNA"/>
</dbReference>
<evidence type="ECO:0000256" key="2">
    <source>
        <dbReference type="ARBA" id="ARBA00022840"/>
    </source>
</evidence>
<dbReference type="GO" id="GO:0005524">
    <property type="term" value="F:ATP binding"/>
    <property type="evidence" value="ECO:0007669"/>
    <property type="project" value="UniProtKB-KW"/>
</dbReference>